<feature type="domain" description="Histidine kinase/HSP90-like ATPase" evidence="10">
    <location>
        <begin position="311"/>
        <end position="356"/>
    </location>
</feature>
<evidence type="ECO:0000313" key="13">
    <source>
        <dbReference type="Proteomes" id="UP000292685"/>
    </source>
</evidence>
<keyword evidence="3" id="KW-0597">Phosphoprotein</keyword>
<dbReference type="Pfam" id="PF02518">
    <property type="entry name" value="HATPase_c"/>
    <property type="match status" value="1"/>
</dbReference>
<dbReference type="GO" id="GO:0005524">
    <property type="term" value="F:ATP binding"/>
    <property type="evidence" value="ECO:0007669"/>
    <property type="project" value="UniProtKB-KW"/>
</dbReference>
<dbReference type="SUPFAM" id="SSF55874">
    <property type="entry name" value="ATPase domain of HSP90 chaperone/DNA topoisomerase II/histidine kinase"/>
    <property type="match status" value="1"/>
</dbReference>
<protein>
    <recommendedName>
        <fullName evidence="2">histidine kinase</fullName>
        <ecNumber evidence="2">2.7.13.3</ecNumber>
    </recommendedName>
</protein>
<dbReference type="EMBL" id="SHLA01000001">
    <property type="protein sequence ID" value="RZU60927.1"/>
    <property type="molecule type" value="Genomic_DNA"/>
</dbReference>
<organism evidence="12 13">
    <name type="scientific">Zhihengliuella halotolerans</name>
    <dbReference type="NCBI Taxonomy" id="370736"/>
    <lineage>
        <taxon>Bacteria</taxon>
        <taxon>Bacillati</taxon>
        <taxon>Actinomycetota</taxon>
        <taxon>Actinomycetes</taxon>
        <taxon>Micrococcales</taxon>
        <taxon>Micrococcaceae</taxon>
        <taxon>Zhihengliuella</taxon>
    </lineage>
</organism>
<dbReference type="Gene3D" id="3.30.565.10">
    <property type="entry name" value="Histidine kinase-like ATPase, C-terminal domain"/>
    <property type="match status" value="1"/>
</dbReference>
<dbReference type="InterPro" id="IPR011712">
    <property type="entry name" value="Sig_transdc_His_kin_sub3_dim/P"/>
</dbReference>
<proteinExistence type="predicted"/>
<feature type="transmembrane region" description="Helical" evidence="9">
    <location>
        <begin position="153"/>
        <end position="171"/>
    </location>
</feature>
<comment type="caution">
    <text evidence="12">The sequence shown here is derived from an EMBL/GenBank/DDBJ whole genome shotgun (WGS) entry which is preliminary data.</text>
</comment>
<keyword evidence="9" id="KW-0812">Transmembrane</keyword>
<dbReference type="Proteomes" id="UP000292685">
    <property type="component" value="Unassembled WGS sequence"/>
</dbReference>
<keyword evidence="7" id="KW-0067">ATP-binding</keyword>
<dbReference type="InterPro" id="IPR050482">
    <property type="entry name" value="Sensor_HK_TwoCompSys"/>
</dbReference>
<feature type="transmembrane region" description="Helical" evidence="9">
    <location>
        <begin position="127"/>
        <end position="147"/>
    </location>
</feature>
<evidence type="ECO:0000256" key="5">
    <source>
        <dbReference type="ARBA" id="ARBA00022741"/>
    </source>
</evidence>
<keyword evidence="5" id="KW-0547">Nucleotide-binding</keyword>
<dbReference type="InterPro" id="IPR003594">
    <property type="entry name" value="HATPase_dom"/>
</dbReference>
<feature type="transmembrane region" description="Helical" evidence="9">
    <location>
        <begin position="88"/>
        <end position="115"/>
    </location>
</feature>
<accession>A0A4Q8AA07</accession>
<dbReference type="GO" id="GO:0016020">
    <property type="term" value="C:membrane"/>
    <property type="evidence" value="ECO:0007669"/>
    <property type="project" value="InterPro"/>
</dbReference>
<reference evidence="12 13" key="1">
    <citation type="submission" date="2019-02" db="EMBL/GenBank/DDBJ databases">
        <title>Sequencing the genomes of 1000 actinobacteria strains.</title>
        <authorList>
            <person name="Klenk H.-P."/>
        </authorList>
    </citation>
    <scope>NUCLEOTIDE SEQUENCE [LARGE SCALE GENOMIC DNA]</scope>
    <source>
        <strain evidence="12 13">DSM 17364</strain>
    </source>
</reference>
<gene>
    <name evidence="12" type="ORF">EV380_0480</name>
</gene>
<evidence type="ECO:0000256" key="3">
    <source>
        <dbReference type="ARBA" id="ARBA00022553"/>
    </source>
</evidence>
<dbReference type="PANTHER" id="PTHR24421">
    <property type="entry name" value="NITRATE/NITRITE SENSOR PROTEIN NARX-RELATED"/>
    <property type="match status" value="1"/>
</dbReference>
<evidence type="ECO:0000256" key="4">
    <source>
        <dbReference type="ARBA" id="ARBA00022679"/>
    </source>
</evidence>
<dbReference type="CDD" id="cd16917">
    <property type="entry name" value="HATPase_UhpB-NarQ-NarX-like"/>
    <property type="match status" value="1"/>
</dbReference>
<feature type="transmembrane region" description="Helical" evidence="9">
    <location>
        <begin position="67"/>
        <end position="82"/>
    </location>
</feature>
<evidence type="ECO:0000256" key="2">
    <source>
        <dbReference type="ARBA" id="ARBA00012438"/>
    </source>
</evidence>
<evidence type="ECO:0000256" key="1">
    <source>
        <dbReference type="ARBA" id="ARBA00000085"/>
    </source>
</evidence>
<evidence type="ECO:0000259" key="11">
    <source>
        <dbReference type="Pfam" id="PF07730"/>
    </source>
</evidence>
<dbReference type="Pfam" id="PF07730">
    <property type="entry name" value="HisKA_3"/>
    <property type="match status" value="1"/>
</dbReference>
<sequence>METHQKGELLTTKGIITRIRASDINPEVWPPARWLLARPRLIDALVIASSTVPQLVALSFSGGEQPLSAWITVILVGVALWWRRDHAFWVIIALAVISCIHPTMYLTVAFAFTGYSLASTGPIARTITGVASAFLAAAAGLGVRWLITADGTFSNPVFDAFVLIAVALGLATRGRKDRRAAVDELIAQRIENARQLERTRIAAEMHDVVAHSLSVMIALADGAAASRERDPEQSARAIDHLAATSRSALIEMQTAIGVLRTSDVKLDDALDSSGYNVPELEKLVEVFRAVHLPVVLIREGNAVDFSPNLRTGIYRIAQEALTNALRYASDATRVELRLSVSGDTTRLRVVDDGRSESTFAHGSGQGIVGIAERARLLGGSSEAGPLLQGGWLVDASIPLRQDVR</sequence>
<comment type="catalytic activity">
    <reaction evidence="1">
        <text>ATP + protein L-histidine = ADP + protein N-phospho-L-histidine.</text>
        <dbReference type="EC" id="2.7.13.3"/>
    </reaction>
</comment>
<name>A0A4Q8AA07_9MICC</name>
<keyword evidence="9" id="KW-0472">Membrane</keyword>
<feature type="domain" description="Signal transduction histidine kinase subgroup 3 dimerisation and phosphoacceptor" evidence="11">
    <location>
        <begin position="197"/>
        <end position="262"/>
    </location>
</feature>
<dbReference type="AlphaFoldDB" id="A0A4Q8AA07"/>
<keyword evidence="4" id="KW-0808">Transferase</keyword>
<evidence type="ECO:0000259" key="10">
    <source>
        <dbReference type="Pfam" id="PF02518"/>
    </source>
</evidence>
<dbReference type="GO" id="GO:0000155">
    <property type="term" value="F:phosphorelay sensor kinase activity"/>
    <property type="evidence" value="ECO:0007669"/>
    <property type="project" value="InterPro"/>
</dbReference>
<dbReference type="InterPro" id="IPR036890">
    <property type="entry name" value="HATPase_C_sf"/>
</dbReference>
<dbReference type="GO" id="GO:0046983">
    <property type="term" value="F:protein dimerization activity"/>
    <property type="evidence" value="ECO:0007669"/>
    <property type="project" value="InterPro"/>
</dbReference>
<keyword evidence="13" id="KW-1185">Reference proteome</keyword>
<evidence type="ECO:0000256" key="8">
    <source>
        <dbReference type="ARBA" id="ARBA00023012"/>
    </source>
</evidence>
<dbReference type="EC" id="2.7.13.3" evidence="2"/>
<dbReference type="PANTHER" id="PTHR24421:SF10">
    <property type="entry name" value="NITRATE_NITRITE SENSOR PROTEIN NARQ"/>
    <property type="match status" value="1"/>
</dbReference>
<keyword evidence="9" id="KW-1133">Transmembrane helix</keyword>
<evidence type="ECO:0000256" key="9">
    <source>
        <dbReference type="SAM" id="Phobius"/>
    </source>
</evidence>
<dbReference type="Gene3D" id="1.20.5.1930">
    <property type="match status" value="1"/>
</dbReference>
<evidence type="ECO:0000256" key="6">
    <source>
        <dbReference type="ARBA" id="ARBA00022777"/>
    </source>
</evidence>
<keyword evidence="8" id="KW-0902">Two-component regulatory system</keyword>
<evidence type="ECO:0000313" key="12">
    <source>
        <dbReference type="EMBL" id="RZU60927.1"/>
    </source>
</evidence>
<evidence type="ECO:0000256" key="7">
    <source>
        <dbReference type="ARBA" id="ARBA00022840"/>
    </source>
</evidence>
<keyword evidence="6 12" id="KW-0418">Kinase</keyword>